<dbReference type="EMBL" id="CP035709">
    <property type="protein sequence ID" value="QEN02851.1"/>
    <property type="molecule type" value="Genomic_DNA"/>
</dbReference>
<geneLocation type="plasmid" evidence="10">
    <name>psna507_unt12</name>
</geneLocation>
<comment type="subcellular location">
    <subcellularLocation>
        <location evidence="1">Cytoplasm</location>
        <location evidence="1">Nucleoid</location>
    </subcellularLocation>
</comment>
<keyword evidence="11" id="KW-1185">Reference proteome</keyword>
<keyword evidence="9" id="KW-0614">Plasmid</keyword>
<reference evidence="8 11" key="2">
    <citation type="submission" date="2024-06" db="EMBL/GenBank/DDBJ databases">
        <title>Genomic Encyclopedia of Type Strains, Phase IV (KMG-IV): sequencing the most valuable type-strain genomes for metagenomic binning, comparative biology and taxonomic classification.</title>
        <authorList>
            <person name="Goeker M."/>
        </authorList>
    </citation>
    <scope>NUCLEOTIDE SEQUENCE [LARGE SCALE GENOMIC DNA]</scope>
    <source>
        <strain evidence="8 11">D-501</strain>
    </source>
</reference>
<keyword evidence="3" id="KW-0963">Cytoplasm</keyword>
<dbReference type="SMART" id="SM00528">
    <property type="entry name" value="HNS"/>
    <property type="match status" value="1"/>
</dbReference>
<dbReference type="RefSeq" id="WP_149505473.1">
    <property type="nucleotide sequence ID" value="NZ_CP035709.1"/>
</dbReference>
<dbReference type="SUPFAM" id="SSF81273">
    <property type="entry name" value="H-NS histone-like proteins"/>
    <property type="match status" value="1"/>
</dbReference>
<name>A0A5C1Q5H7_9BURK</name>
<proteinExistence type="inferred from homology"/>
<dbReference type="InterPro" id="IPR027444">
    <property type="entry name" value="H-NS_C_dom"/>
</dbReference>
<dbReference type="Pfam" id="PF00816">
    <property type="entry name" value="Histone_HNS"/>
    <property type="match status" value="1"/>
</dbReference>
<evidence type="ECO:0000313" key="10">
    <source>
        <dbReference type="Proteomes" id="UP000323522"/>
    </source>
</evidence>
<gene>
    <name evidence="8" type="ORF">ABIC99_003595</name>
    <name evidence="9" type="ORF">EWH46_18480</name>
</gene>
<reference evidence="9 10" key="1">
    <citation type="submission" date="2019-02" db="EMBL/GenBank/DDBJ databases">
        <title>Complete Genome Sequence and Methylome Analysis of Sphaerotilus natans subsp. sulfidivorans D-507.</title>
        <authorList>
            <person name="Fomenkov A."/>
            <person name="Gridneva E."/>
            <person name="Smolyakov D."/>
            <person name="Dubinina G."/>
            <person name="Vincze T."/>
            <person name="Grabovich M."/>
            <person name="Roberts R.J."/>
        </authorList>
    </citation>
    <scope>NUCLEOTIDE SEQUENCE [LARGE SCALE GENOMIC DNA]</scope>
    <source>
        <strain evidence="9 10">D-507</strain>
        <plasmid evidence="10">psna507_unt12</plasmid>
        <plasmid evidence="9">pSna507_unt12</plasmid>
    </source>
</reference>
<geneLocation type="plasmid" evidence="9">
    <name>pSna507_unt12</name>
</geneLocation>
<feature type="region of interest" description="Disordered" evidence="6">
    <location>
        <begin position="54"/>
        <end position="89"/>
    </location>
</feature>
<protein>
    <submittedName>
        <fullName evidence="8">DNA-binding protein H-NS</fullName>
    </submittedName>
    <submittedName>
        <fullName evidence="9">H-NS histone family protein</fullName>
    </submittedName>
</protein>
<dbReference type="AlphaFoldDB" id="A0A5C1Q5H7"/>
<evidence type="ECO:0000313" key="8">
    <source>
        <dbReference type="EMBL" id="MET3605761.1"/>
    </source>
</evidence>
<evidence type="ECO:0000256" key="4">
    <source>
        <dbReference type="ARBA" id="ARBA00023125"/>
    </source>
</evidence>
<dbReference type="GO" id="GO:0009295">
    <property type="term" value="C:nucleoid"/>
    <property type="evidence" value="ECO:0007669"/>
    <property type="project" value="UniProtKB-SubCell"/>
</dbReference>
<sequence>MALSNLIAQREALERQQAELTKAIAEAQMHARREVIAQIKQLMAEHGLVAADLAESGRGKRGPKPSLADAPAPGRSKVAAKYRDPNTGETWSGRGLMPKWLRAAVDAGHSRDEFAV</sequence>
<evidence type="ECO:0000256" key="1">
    <source>
        <dbReference type="ARBA" id="ARBA00004453"/>
    </source>
</evidence>
<dbReference type="EMBL" id="JBEPLS010000023">
    <property type="protein sequence ID" value="MET3605761.1"/>
    <property type="molecule type" value="Genomic_DNA"/>
</dbReference>
<dbReference type="Proteomes" id="UP001549111">
    <property type="component" value="Unassembled WGS sequence"/>
</dbReference>
<keyword evidence="5" id="KW-0175">Coiled coil</keyword>
<dbReference type="Proteomes" id="UP000323522">
    <property type="component" value="Plasmid pSna507_unt12"/>
</dbReference>
<evidence type="ECO:0000256" key="6">
    <source>
        <dbReference type="SAM" id="MobiDB-lite"/>
    </source>
</evidence>
<keyword evidence="4 8" id="KW-0238">DNA-binding</keyword>
<dbReference type="PANTHER" id="PTHR38097">
    <property type="match status" value="1"/>
</dbReference>
<dbReference type="InterPro" id="IPR037150">
    <property type="entry name" value="H-NS_C_dom_sf"/>
</dbReference>
<feature type="domain" description="DNA-binding protein H-NS-like C-terminal" evidence="7">
    <location>
        <begin position="72"/>
        <end position="116"/>
    </location>
</feature>
<evidence type="ECO:0000256" key="2">
    <source>
        <dbReference type="ARBA" id="ARBA00010610"/>
    </source>
</evidence>
<dbReference type="PANTHER" id="PTHR38097:SF2">
    <property type="entry name" value="DNA-BINDING PROTEIN STPA"/>
    <property type="match status" value="1"/>
</dbReference>
<evidence type="ECO:0000256" key="5">
    <source>
        <dbReference type="SAM" id="Coils"/>
    </source>
</evidence>
<dbReference type="Gene3D" id="4.10.430.10">
    <property type="entry name" value="Histone-like protein H-NS, C-terminal domain"/>
    <property type="match status" value="1"/>
</dbReference>
<evidence type="ECO:0000313" key="9">
    <source>
        <dbReference type="EMBL" id="QEN02851.1"/>
    </source>
</evidence>
<evidence type="ECO:0000256" key="3">
    <source>
        <dbReference type="ARBA" id="ARBA00022490"/>
    </source>
</evidence>
<dbReference type="GO" id="GO:0003677">
    <property type="term" value="F:DNA binding"/>
    <property type="evidence" value="ECO:0007669"/>
    <property type="project" value="UniProtKB-KW"/>
</dbReference>
<dbReference type="OrthoDB" id="5297879at2"/>
<evidence type="ECO:0000313" key="11">
    <source>
        <dbReference type="Proteomes" id="UP001549111"/>
    </source>
</evidence>
<accession>A0A5C1Q5H7</accession>
<evidence type="ECO:0000259" key="7">
    <source>
        <dbReference type="SMART" id="SM00528"/>
    </source>
</evidence>
<organism evidence="9 10">
    <name type="scientific">Sphaerotilus sulfidivorans</name>
    <dbReference type="NCBI Taxonomy" id="639200"/>
    <lineage>
        <taxon>Bacteria</taxon>
        <taxon>Pseudomonadati</taxon>
        <taxon>Pseudomonadota</taxon>
        <taxon>Betaproteobacteria</taxon>
        <taxon>Burkholderiales</taxon>
        <taxon>Sphaerotilaceae</taxon>
        <taxon>Sphaerotilus</taxon>
    </lineage>
</organism>
<dbReference type="KEGG" id="snn:EWH46_18480"/>
<comment type="similarity">
    <text evidence="2">Belongs to the histone-like protein H-NS family.</text>
</comment>
<feature type="coiled-coil region" evidence="5">
    <location>
        <begin position="3"/>
        <end position="33"/>
    </location>
</feature>